<dbReference type="PANTHER" id="PTHR31343:SF29">
    <property type="entry name" value="DUF789 DOMAIN-CONTAINING PROTEIN"/>
    <property type="match status" value="1"/>
</dbReference>
<dbReference type="EMBL" id="CP136890">
    <property type="protein sequence ID" value="WOK94837.1"/>
    <property type="molecule type" value="Genomic_DNA"/>
</dbReference>
<dbReference type="PANTHER" id="PTHR31343">
    <property type="entry name" value="T15D22.8"/>
    <property type="match status" value="1"/>
</dbReference>
<accession>A0AAQ3Q3M4</accession>
<reference evidence="1 2" key="1">
    <citation type="submission" date="2023-10" db="EMBL/GenBank/DDBJ databases">
        <title>Chromosome-scale genome assembly provides insights into flower coloration mechanisms of Canna indica.</title>
        <authorList>
            <person name="Li C."/>
        </authorList>
    </citation>
    <scope>NUCLEOTIDE SEQUENCE [LARGE SCALE GENOMIC DNA]</scope>
    <source>
        <tissue evidence="1">Flower</tissue>
    </source>
</reference>
<keyword evidence="2" id="KW-1185">Reference proteome</keyword>
<dbReference type="Pfam" id="PF05623">
    <property type="entry name" value="DUF789"/>
    <property type="match status" value="1"/>
</dbReference>
<proteinExistence type="predicted"/>
<dbReference type="AlphaFoldDB" id="A0AAQ3Q3M4"/>
<evidence type="ECO:0000313" key="1">
    <source>
        <dbReference type="EMBL" id="WOK94837.1"/>
    </source>
</evidence>
<organism evidence="1 2">
    <name type="scientific">Canna indica</name>
    <name type="common">Indian-shot</name>
    <dbReference type="NCBI Taxonomy" id="4628"/>
    <lineage>
        <taxon>Eukaryota</taxon>
        <taxon>Viridiplantae</taxon>
        <taxon>Streptophyta</taxon>
        <taxon>Embryophyta</taxon>
        <taxon>Tracheophyta</taxon>
        <taxon>Spermatophyta</taxon>
        <taxon>Magnoliopsida</taxon>
        <taxon>Liliopsida</taxon>
        <taxon>Zingiberales</taxon>
        <taxon>Cannaceae</taxon>
        <taxon>Canna</taxon>
    </lineage>
</organism>
<dbReference type="InterPro" id="IPR008507">
    <property type="entry name" value="DUF789"/>
</dbReference>
<sequence>MAANLRKRSNLQSFLTRTTPVVPAYALPKTCLRELNWLPISQGKVECFTLGNLWDQYSEWSAYGVGVPIILDNCESVVQYYVPYLSAIQIYTSKSHALTRIMLEECERESLSDDSESEKFSRSSDAVSEDSVFDQDGSWSTRELLGQLYMQYIEYGSPYARIPLINKVNELAQNYPGLTSFKSVDISPASWMSVAWYPIYHIPTCRNVKDLSTCFLTYHTISASFQENNALEDMTKDPYPTAVDNTREKKKGNNCISLYPFGLATYKLQGGLWIKPETSDNEVISSLYSAAYSWLKQLGVEHHDFDFFTTH</sequence>
<dbReference type="Proteomes" id="UP001327560">
    <property type="component" value="Chromosome 1"/>
</dbReference>
<evidence type="ECO:0000313" key="2">
    <source>
        <dbReference type="Proteomes" id="UP001327560"/>
    </source>
</evidence>
<gene>
    <name evidence="1" type="ORF">Cni_G03542</name>
</gene>
<protein>
    <submittedName>
        <fullName evidence="1">Uncharacterized protein</fullName>
    </submittedName>
</protein>
<name>A0AAQ3Q3M4_9LILI</name>